<dbReference type="SUPFAM" id="SSF55785">
    <property type="entry name" value="PYP-like sensor domain (PAS domain)"/>
    <property type="match status" value="1"/>
</dbReference>
<dbReference type="SMART" id="SM00052">
    <property type="entry name" value="EAL"/>
    <property type="match status" value="1"/>
</dbReference>
<dbReference type="InterPro" id="IPR005330">
    <property type="entry name" value="MHYT_dom"/>
</dbReference>
<dbReference type="PROSITE" id="PS50924">
    <property type="entry name" value="MHYT"/>
    <property type="match status" value="1"/>
</dbReference>
<evidence type="ECO:0000313" key="5">
    <source>
        <dbReference type="EMBL" id="MFC4348996.1"/>
    </source>
</evidence>
<sequence length="807" mass="88556">MLTQVITNILNEHDFRVLGLAGLISLMCAFTAVLMAQRARESAEKDRWRWLLKSAVVVGGGFWAAHFIAILGWDQGMAIAHGFWLNVMSGAVMIGSVGIGLYIATYNRTKRARLLAGLIVGAGLALMHFVEQQSLMLQGTIFTDVWFNAVAVLATLPFTGIGFVVMNKTYDRVRLLLATALLAGAPLVLHVIAMAGTTIVPDAMQPVPDRIFTDVVLGFGVSLGAFAVLGISLAMVIMDIHLTEHQSVEVSRLQGLADAAIEGIVVVDYGGHIVDANPSFLSLVCHSARQLRGQDFARYFHDFPRGETVTNLSERAEHVEETTLVSSVGEEIPTELFFKCAIVRGEPHNVVIVRDLRERRAAEQRINYLANYDMLTGLANRQLMMDRLGQSIPTALAHDQKVILHFIDLDSFKEMNTTIGQHNADQLLKFIAGRISTVMRGMVTVSRLGADQFCVVQEGVASTESAVLLLERLRRKLSQPFSVAGREVKVTACVGTAVVPDDADDPSTLLARAEIAMKKAKSIGRGTYCFYEESVDKAQEDRRKLKLELSGALERGELFLLYQPQFDCDTGVATGFEVLVRWRHAERGIISPAEFIPLAEETGAIVEIGNWIIDEACKEAASWENPLRVAVNLSPVQFLEDHLAGYIADTLQRHGLAPRRLELEITEGVLIEDEERALDMLRTLKEKGVLLAMDDFGTGYSSLSYLRQFPFDKLKIDRSFIINLQSDPQALGIVKGMIGLGHGLDIPVLAEGVETESQLAMLRLEHGDEVQGFFTGKPKSIADYASLTKASEKQDEAGQPAISGRTA</sequence>
<keyword evidence="6" id="KW-1185">Reference proteome</keyword>
<dbReference type="Gene3D" id="3.30.70.270">
    <property type="match status" value="1"/>
</dbReference>
<dbReference type="InterPro" id="IPR000160">
    <property type="entry name" value="GGDEF_dom"/>
</dbReference>
<reference evidence="6" key="1">
    <citation type="journal article" date="2019" name="Int. J. Syst. Evol. Microbiol.">
        <title>The Global Catalogue of Microorganisms (GCM) 10K type strain sequencing project: providing services to taxonomists for standard genome sequencing and annotation.</title>
        <authorList>
            <consortium name="The Broad Institute Genomics Platform"/>
            <consortium name="The Broad Institute Genome Sequencing Center for Infectious Disease"/>
            <person name="Wu L."/>
            <person name="Ma J."/>
        </authorList>
    </citation>
    <scope>NUCLEOTIDE SEQUENCE [LARGE SCALE GENOMIC DNA]</scope>
    <source>
        <strain evidence="6">CGMCC 1.15304</strain>
    </source>
</reference>
<dbReference type="InterPro" id="IPR043128">
    <property type="entry name" value="Rev_trsase/Diguanyl_cyclase"/>
</dbReference>
<feature type="domain" description="EAL" evidence="2">
    <location>
        <begin position="542"/>
        <end position="792"/>
    </location>
</feature>
<keyword evidence="1" id="KW-1133">Transmembrane helix</keyword>
<dbReference type="InterPro" id="IPR029787">
    <property type="entry name" value="Nucleotide_cyclase"/>
</dbReference>
<feature type="domain" description="MHYT" evidence="4">
    <location>
        <begin position="13"/>
        <end position="200"/>
    </location>
</feature>
<dbReference type="Gene3D" id="3.20.20.450">
    <property type="entry name" value="EAL domain"/>
    <property type="match status" value="1"/>
</dbReference>
<dbReference type="InterPro" id="IPR052155">
    <property type="entry name" value="Biofilm_reg_signaling"/>
</dbReference>
<dbReference type="PROSITE" id="PS50887">
    <property type="entry name" value="GGDEF"/>
    <property type="match status" value="1"/>
</dbReference>
<evidence type="ECO:0000256" key="1">
    <source>
        <dbReference type="PROSITE-ProRule" id="PRU00244"/>
    </source>
</evidence>
<dbReference type="PANTHER" id="PTHR44757:SF2">
    <property type="entry name" value="BIOFILM ARCHITECTURE MAINTENANCE PROTEIN MBAA"/>
    <property type="match status" value="1"/>
</dbReference>
<dbReference type="SMART" id="SM00267">
    <property type="entry name" value="GGDEF"/>
    <property type="match status" value="1"/>
</dbReference>
<dbReference type="Pfam" id="PF00563">
    <property type="entry name" value="EAL"/>
    <property type="match status" value="1"/>
</dbReference>
<evidence type="ECO:0000259" key="4">
    <source>
        <dbReference type="PROSITE" id="PS50924"/>
    </source>
</evidence>
<dbReference type="Proteomes" id="UP001595776">
    <property type="component" value="Unassembled WGS sequence"/>
</dbReference>
<proteinExistence type="predicted"/>
<accession>A0ABV8UCS1</accession>
<dbReference type="InterPro" id="IPR001633">
    <property type="entry name" value="EAL_dom"/>
</dbReference>
<feature type="transmembrane region" description="Helical" evidence="1">
    <location>
        <begin position="112"/>
        <end position="130"/>
    </location>
</feature>
<protein>
    <submittedName>
        <fullName evidence="5">Bifunctional diguanylate cyclase/phosphodiesterase</fullName>
    </submittedName>
</protein>
<evidence type="ECO:0000259" key="2">
    <source>
        <dbReference type="PROSITE" id="PS50883"/>
    </source>
</evidence>
<name>A0ABV8UCS1_9PROT</name>
<dbReference type="InterPro" id="IPR035965">
    <property type="entry name" value="PAS-like_dom_sf"/>
</dbReference>
<dbReference type="Pfam" id="PF13188">
    <property type="entry name" value="PAS_8"/>
    <property type="match status" value="1"/>
</dbReference>
<dbReference type="RefSeq" id="WP_068143730.1">
    <property type="nucleotide sequence ID" value="NZ_JBHSCR010000014.1"/>
</dbReference>
<keyword evidence="1" id="KW-0812">Transmembrane</keyword>
<dbReference type="PROSITE" id="PS50883">
    <property type="entry name" value="EAL"/>
    <property type="match status" value="1"/>
</dbReference>
<dbReference type="CDD" id="cd00130">
    <property type="entry name" value="PAS"/>
    <property type="match status" value="1"/>
</dbReference>
<dbReference type="InterPro" id="IPR035919">
    <property type="entry name" value="EAL_sf"/>
</dbReference>
<dbReference type="NCBIfam" id="TIGR00229">
    <property type="entry name" value="sensory_box"/>
    <property type="match status" value="1"/>
</dbReference>
<dbReference type="InterPro" id="IPR000014">
    <property type="entry name" value="PAS"/>
</dbReference>
<dbReference type="Gene3D" id="3.30.450.20">
    <property type="entry name" value="PAS domain"/>
    <property type="match status" value="1"/>
</dbReference>
<dbReference type="SUPFAM" id="SSF55073">
    <property type="entry name" value="Nucleotide cyclase"/>
    <property type="match status" value="1"/>
</dbReference>
<feature type="transmembrane region" description="Helical" evidence="1">
    <location>
        <begin position="15"/>
        <end position="36"/>
    </location>
</feature>
<feature type="transmembrane region" description="Helical" evidence="1">
    <location>
        <begin position="215"/>
        <end position="237"/>
    </location>
</feature>
<dbReference type="CDD" id="cd01949">
    <property type="entry name" value="GGDEF"/>
    <property type="match status" value="1"/>
</dbReference>
<dbReference type="PANTHER" id="PTHR44757">
    <property type="entry name" value="DIGUANYLATE CYCLASE DGCP"/>
    <property type="match status" value="1"/>
</dbReference>
<feature type="transmembrane region" description="Helical" evidence="1">
    <location>
        <begin position="48"/>
        <end position="71"/>
    </location>
</feature>
<feature type="transmembrane region" description="Helical" evidence="1">
    <location>
        <begin position="83"/>
        <end position="105"/>
    </location>
</feature>
<feature type="transmembrane region" description="Helical" evidence="1">
    <location>
        <begin position="173"/>
        <end position="195"/>
    </location>
</feature>
<organism evidence="5 6">
    <name type="scientific">Kordiimonas lipolytica</name>
    <dbReference type="NCBI Taxonomy" id="1662421"/>
    <lineage>
        <taxon>Bacteria</taxon>
        <taxon>Pseudomonadati</taxon>
        <taxon>Pseudomonadota</taxon>
        <taxon>Alphaproteobacteria</taxon>
        <taxon>Kordiimonadales</taxon>
        <taxon>Kordiimonadaceae</taxon>
        <taxon>Kordiimonas</taxon>
    </lineage>
</organism>
<gene>
    <name evidence="5" type="ORF">ACFO5Q_14170</name>
</gene>
<evidence type="ECO:0000313" key="6">
    <source>
        <dbReference type="Proteomes" id="UP001595776"/>
    </source>
</evidence>
<dbReference type="SUPFAM" id="SSF141868">
    <property type="entry name" value="EAL domain-like"/>
    <property type="match status" value="1"/>
</dbReference>
<keyword evidence="1" id="KW-0472">Membrane</keyword>
<dbReference type="Pfam" id="PF00990">
    <property type="entry name" value="GGDEF"/>
    <property type="match status" value="1"/>
</dbReference>
<dbReference type="SMART" id="SM00091">
    <property type="entry name" value="PAS"/>
    <property type="match status" value="1"/>
</dbReference>
<feature type="domain" description="GGDEF" evidence="3">
    <location>
        <begin position="400"/>
        <end position="533"/>
    </location>
</feature>
<feature type="transmembrane region" description="Helical" evidence="1">
    <location>
        <begin position="145"/>
        <end position="166"/>
    </location>
</feature>
<dbReference type="Pfam" id="PF03707">
    <property type="entry name" value="MHYT"/>
    <property type="match status" value="1"/>
</dbReference>
<dbReference type="NCBIfam" id="TIGR00254">
    <property type="entry name" value="GGDEF"/>
    <property type="match status" value="1"/>
</dbReference>
<dbReference type="CDD" id="cd01948">
    <property type="entry name" value="EAL"/>
    <property type="match status" value="1"/>
</dbReference>
<dbReference type="EMBL" id="JBHSCR010000014">
    <property type="protein sequence ID" value="MFC4348996.1"/>
    <property type="molecule type" value="Genomic_DNA"/>
</dbReference>
<evidence type="ECO:0000259" key="3">
    <source>
        <dbReference type="PROSITE" id="PS50887"/>
    </source>
</evidence>
<comment type="caution">
    <text evidence="5">The sequence shown here is derived from an EMBL/GenBank/DDBJ whole genome shotgun (WGS) entry which is preliminary data.</text>
</comment>